<name>A0A918HU48_9ACTN</name>
<evidence type="ECO:0000256" key="1">
    <source>
        <dbReference type="SAM" id="MobiDB-lite"/>
    </source>
</evidence>
<evidence type="ECO:0000313" key="2">
    <source>
        <dbReference type="EMBL" id="GGU19561.1"/>
    </source>
</evidence>
<dbReference type="EMBL" id="BMTP01000001">
    <property type="protein sequence ID" value="GGU19561.1"/>
    <property type="molecule type" value="Genomic_DNA"/>
</dbReference>
<keyword evidence="3" id="KW-1185">Reference proteome</keyword>
<dbReference type="Proteomes" id="UP000636661">
    <property type="component" value="Unassembled WGS sequence"/>
</dbReference>
<sequence length="51" mass="5406">MPGSALDGVAPNAAAVTAAAERTVAFALRESTDDEDDGDRRWDATNRAPFR</sequence>
<feature type="region of interest" description="Disordered" evidence="1">
    <location>
        <begin position="29"/>
        <end position="51"/>
    </location>
</feature>
<accession>A0A918HU48</accession>
<evidence type="ECO:0000313" key="3">
    <source>
        <dbReference type="Proteomes" id="UP000636661"/>
    </source>
</evidence>
<reference evidence="2" key="2">
    <citation type="submission" date="2020-09" db="EMBL/GenBank/DDBJ databases">
        <authorList>
            <person name="Sun Q."/>
            <person name="Ohkuma M."/>
        </authorList>
    </citation>
    <scope>NUCLEOTIDE SEQUENCE</scope>
    <source>
        <strain evidence="2">JCM 4391</strain>
    </source>
</reference>
<organism evidence="2 3">
    <name type="scientific">Streptomyces lavendofoliae</name>
    <dbReference type="NCBI Taxonomy" id="67314"/>
    <lineage>
        <taxon>Bacteria</taxon>
        <taxon>Bacillati</taxon>
        <taxon>Actinomycetota</taxon>
        <taxon>Actinomycetes</taxon>
        <taxon>Kitasatosporales</taxon>
        <taxon>Streptomycetaceae</taxon>
        <taxon>Streptomyces</taxon>
    </lineage>
</organism>
<reference evidence="2" key="1">
    <citation type="journal article" date="2014" name="Int. J. Syst. Evol. Microbiol.">
        <title>Complete genome sequence of Corynebacterium casei LMG S-19264T (=DSM 44701T), isolated from a smear-ripened cheese.</title>
        <authorList>
            <consortium name="US DOE Joint Genome Institute (JGI-PGF)"/>
            <person name="Walter F."/>
            <person name="Albersmeier A."/>
            <person name="Kalinowski J."/>
            <person name="Ruckert C."/>
        </authorList>
    </citation>
    <scope>NUCLEOTIDE SEQUENCE</scope>
    <source>
        <strain evidence="2">JCM 4391</strain>
    </source>
</reference>
<comment type="caution">
    <text evidence="2">The sequence shown here is derived from an EMBL/GenBank/DDBJ whole genome shotgun (WGS) entry which is preliminary data.</text>
</comment>
<dbReference type="AlphaFoldDB" id="A0A918HU48"/>
<proteinExistence type="predicted"/>
<protein>
    <submittedName>
        <fullName evidence="2">Uncharacterized protein</fullName>
    </submittedName>
</protein>
<gene>
    <name evidence="2" type="ORF">GCM10010274_02390</name>
</gene>